<gene>
    <name evidence="1" type="ORF">HPB49_009581</name>
</gene>
<reference evidence="1" key="1">
    <citation type="submission" date="2020-05" db="EMBL/GenBank/DDBJ databases">
        <title>Large-scale comparative analyses of tick genomes elucidate their genetic diversity and vector capacities.</title>
        <authorList>
            <person name="Jia N."/>
            <person name="Wang J."/>
            <person name="Shi W."/>
            <person name="Du L."/>
            <person name="Sun Y."/>
            <person name="Zhan W."/>
            <person name="Jiang J."/>
            <person name="Wang Q."/>
            <person name="Zhang B."/>
            <person name="Ji P."/>
            <person name="Sakyi L.B."/>
            <person name="Cui X."/>
            <person name="Yuan T."/>
            <person name="Jiang B."/>
            <person name="Yang W."/>
            <person name="Lam T.T.-Y."/>
            <person name="Chang Q."/>
            <person name="Ding S."/>
            <person name="Wang X."/>
            <person name="Zhu J."/>
            <person name="Ruan X."/>
            <person name="Zhao L."/>
            <person name="Wei J."/>
            <person name="Que T."/>
            <person name="Du C."/>
            <person name="Cheng J."/>
            <person name="Dai P."/>
            <person name="Han X."/>
            <person name="Huang E."/>
            <person name="Gao Y."/>
            <person name="Liu J."/>
            <person name="Shao H."/>
            <person name="Ye R."/>
            <person name="Li L."/>
            <person name="Wei W."/>
            <person name="Wang X."/>
            <person name="Wang C."/>
            <person name="Yang T."/>
            <person name="Huo Q."/>
            <person name="Li W."/>
            <person name="Guo W."/>
            <person name="Chen H."/>
            <person name="Zhou L."/>
            <person name="Ni X."/>
            <person name="Tian J."/>
            <person name="Zhou Y."/>
            <person name="Sheng Y."/>
            <person name="Liu T."/>
            <person name="Pan Y."/>
            <person name="Xia L."/>
            <person name="Li J."/>
            <person name="Zhao F."/>
            <person name="Cao W."/>
        </authorList>
    </citation>
    <scope>NUCLEOTIDE SEQUENCE</scope>
    <source>
        <strain evidence="1">Dsil-2018</strain>
    </source>
</reference>
<dbReference type="Proteomes" id="UP000821865">
    <property type="component" value="Chromosome 4"/>
</dbReference>
<proteinExistence type="predicted"/>
<sequence length="220" mass="25744">MQVAVGDLPVKWRVPSLDVMHKEFPHVTEGGRFAPKECTSRHRVAILVPYRDRAVHLKFFLFHMHRLLSRQQIDYGIFIIEQADKSPFNRAKLFNVGFVESTALYDYQCFVFHDVDLLPIDDRNLYTCPTQPRHMCVTIDGESGLSFEGLMIYRRSPDVARYTSLLHVHTTITNNRSLELLEAWDKRDKTDGLNSLVYERLHISFEKLYTWLKVDLKEGN</sequence>
<protein>
    <submittedName>
        <fullName evidence="1">Uncharacterized protein</fullName>
    </submittedName>
</protein>
<organism evidence="1 2">
    <name type="scientific">Dermacentor silvarum</name>
    <name type="common">Tick</name>
    <dbReference type="NCBI Taxonomy" id="543639"/>
    <lineage>
        <taxon>Eukaryota</taxon>
        <taxon>Metazoa</taxon>
        <taxon>Ecdysozoa</taxon>
        <taxon>Arthropoda</taxon>
        <taxon>Chelicerata</taxon>
        <taxon>Arachnida</taxon>
        <taxon>Acari</taxon>
        <taxon>Parasitiformes</taxon>
        <taxon>Ixodida</taxon>
        <taxon>Ixodoidea</taxon>
        <taxon>Ixodidae</taxon>
        <taxon>Rhipicephalinae</taxon>
        <taxon>Dermacentor</taxon>
    </lineage>
</organism>
<comment type="caution">
    <text evidence="1">The sequence shown here is derived from an EMBL/GenBank/DDBJ whole genome shotgun (WGS) entry which is preliminary data.</text>
</comment>
<keyword evidence="2" id="KW-1185">Reference proteome</keyword>
<name>A0ACB8CW75_DERSI</name>
<accession>A0ACB8CW75</accession>
<evidence type="ECO:0000313" key="1">
    <source>
        <dbReference type="EMBL" id="KAH7953513.1"/>
    </source>
</evidence>
<evidence type="ECO:0000313" key="2">
    <source>
        <dbReference type="Proteomes" id="UP000821865"/>
    </source>
</evidence>
<dbReference type="EMBL" id="CM023473">
    <property type="protein sequence ID" value="KAH7953513.1"/>
    <property type="molecule type" value="Genomic_DNA"/>
</dbReference>